<gene>
    <name evidence="2" type="ORF">FSC454_04410</name>
</gene>
<dbReference type="Gene3D" id="3.30.70.1290">
    <property type="entry name" value="Transposase IS200-like"/>
    <property type="match status" value="1"/>
</dbReference>
<dbReference type="InterPro" id="IPR036515">
    <property type="entry name" value="Transposase_17_sf"/>
</dbReference>
<dbReference type="Proteomes" id="UP000182459">
    <property type="component" value="Chromosome"/>
</dbReference>
<name>A0AAC9J7B6_9GAMM</name>
<organism evidence="2 3">
    <name type="scientific">Francisella hispaniensis FSC454</name>
    <dbReference type="NCBI Taxonomy" id="1088883"/>
    <lineage>
        <taxon>Bacteria</taxon>
        <taxon>Pseudomonadati</taxon>
        <taxon>Pseudomonadota</taxon>
        <taxon>Gammaproteobacteria</taxon>
        <taxon>Thiotrichales</taxon>
        <taxon>Francisellaceae</taxon>
        <taxon>Francisella</taxon>
    </lineage>
</organism>
<protein>
    <recommendedName>
        <fullName evidence="1">Transposase IS200-like domain-containing protein</fullName>
    </recommendedName>
</protein>
<dbReference type="InterPro" id="IPR002686">
    <property type="entry name" value="Transposase_17"/>
</dbReference>
<accession>A0AAC9J7B6</accession>
<dbReference type="EMBL" id="CP018093">
    <property type="protein sequence ID" value="APD50421.1"/>
    <property type="molecule type" value="Genomic_DNA"/>
</dbReference>
<keyword evidence="3" id="KW-1185">Reference proteome</keyword>
<dbReference type="SUPFAM" id="SSF143422">
    <property type="entry name" value="Transposase IS200-like"/>
    <property type="match status" value="1"/>
</dbReference>
<feature type="domain" description="Transposase IS200-like" evidence="1">
    <location>
        <begin position="28"/>
        <end position="227"/>
    </location>
</feature>
<dbReference type="GO" id="GO:0006313">
    <property type="term" value="P:DNA transposition"/>
    <property type="evidence" value="ECO:0007669"/>
    <property type="project" value="InterPro"/>
</dbReference>
<evidence type="ECO:0000313" key="2">
    <source>
        <dbReference type="EMBL" id="APD50421.1"/>
    </source>
</evidence>
<dbReference type="PANTHER" id="PTHR36966">
    <property type="entry name" value="REP-ASSOCIATED TYROSINE TRANSPOSASE"/>
    <property type="match status" value="1"/>
</dbReference>
<sequence>MTNQNNQNNQTQYFKNRKNLRLKYYDYSSNGAYFVTICINNREYLFGDIIDGQIHLSDAGLMVEKIYYDLENKFANIQCGEYVIMPNHFHCVIHICNDGYGTNERDDIELSPTKVPVEGNLCVDPKLEKGEHAIQKKADIEPASTNNHVGVVPCANPLLGQPRGIAPTTLSDIIGAFKSLTTNAYINGVKTKNWQSFNKRLWQRNYYEHIIRNEKSYNEIIKYIQLNPLKWELDELNPKFENKNAIKDK</sequence>
<dbReference type="PANTHER" id="PTHR36966:SF1">
    <property type="entry name" value="REP-ASSOCIATED TYROSINE TRANSPOSASE"/>
    <property type="match status" value="1"/>
</dbReference>
<evidence type="ECO:0000313" key="3">
    <source>
        <dbReference type="Proteomes" id="UP000182459"/>
    </source>
</evidence>
<dbReference type="SMART" id="SM01321">
    <property type="entry name" value="Y1_Tnp"/>
    <property type="match status" value="1"/>
</dbReference>
<dbReference type="RefSeq" id="WP_066046354.1">
    <property type="nucleotide sequence ID" value="NZ_CP018093.1"/>
</dbReference>
<dbReference type="GO" id="GO:0004803">
    <property type="term" value="F:transposase activity"/>
    <property type="evidence" value="ECO:0007669"/>
    <property type="project" value="InterPro"/>
</dbReference>
<evidence type="ECO:0000259" key="1">
    <source>
        <dbReference type="SMART" id="SM01321"/>
    </source>
</evidence>
<dbReference type="GO" id="GO:0043565">
    <property type="term" value="F:sequence-specific DNA binding"/>
    <property type="evidence" value="ECO:0007669"/>
    <property type="project" value="TreeGrafter"/>
</dbReference>
<dbReference type="KEGG" id="fhi:FSC454_04410"/>
<proteinExistence type="predicted"/>
<reference evidence="2 3" key="1">
    <citation type="submission" date="2016-11" db="EMBL/GenBank/DDBJ databases">
        <authorList>
            <person name="Hagglund E."/>
            <person name="Bystrom M."/>
            <person name="Naslund J."/>
            <person name="Stenberg P."/>
            <person name="Sjodin A."/>
        </authorList>
    </citation>
    <scope>NUCLEOTIDE SEQUENCE [LARGE SCALE GENOMIC DNA]</scope>
    <source>
        <strain evidence="2 3">CCUG 58020</strain>
    </source>
</reference>
<dbReference type="InterPro" id="IPR052715">
    <property type="entry name" value="RAYT_transposase"/>
</dbReference>
<dbReference type="AlphaFoldDB" id="A0AAC9J7B6"/>